<dbReference type="InterPro" id="IPR002514">
    <property type="entry name" value="Transposase_8"/>
</dbReference>
<evidence type="ECO:0000256" key="1">
    <source>
        <dbReference type="ARBA" id="ARBA00022473"/>
    </source>
</evidence>
<dbReference type="Proteomes" id="UP001317532">
    <property type="component" value="Chromosome"/>
</dbReference>
<evidence type="ECO:0000256" key="4">
    <source>
        <dbReference type="ARBA" id="ARBA00023163"/>
    </source>
</evidence>
<dbReference type="AlphaFoldDB" id="A0AAN1XVF3"/>
<evidence type="ECO:0000256" key="2">
    <source>
        <dbReference type="ARBA" id="ARBA00022553"/>
    </source>
</evidence>
<dbReference type="PROSITE" id="PS50960">
    <property type="entry name" value="HTH_PSQ"/>
    <property type="match status" value="1"/>
</dbReference>
<gene>
    <name evidence="6" type="ORF">WPS_04270</name>
</gene>
<dbReference type="PANTHER" id="PTHR33215:SF13">
    <property type="entry name" value="PROTEIN DISTAL ANTENNA"/>
    <property type="match status" value="1"/>
</dbReference>
<dbReference type="Pfam" id="PF01527">
    <property type="entry name" value="HTH_Tnp_1"/>
    <property type="match status" value="1"/>
</dbReference>
<accession>A0AAN1XVF3</accession>
<dbReference type="GO" id="GO:0003677">
    <property type="term" value="F:DNA binding"/>
    <property type="evidence" value="ECO:0007669"/>
    <property type="project" value="InterPro"/>
</dbReference>
<protein>
    <recommendedName>
        <fullName evidence="5">HTH psq-type domain-containing protein</fullName>
    </recommendedName>
</protein>
<evidence type="ECO:0000313" key="7">
    <source>
        <dbReference type="Proteomes" id="UP001317532"/>
    </source>
</evidence>
<keyword evidence="7" id="KW-1185">Reference proteome</keyword>
<keyword evidence="3" id="KW-0805">Transcription regulation</keyword>
<dbReference type="GO" id="GO:0006313">
    <property type="term" value="P:DNA transposition"/>
    <property type="evidence" value="ECO:0007669"/>
    <property type="project" value="InterPro"/>
</dbReference>
<evidence type="ECO:0000259" key="5">
    <source>
        <dbReference type="PROSITE" id="PS50960"/>
    </source>
</evidence>
<dbReference type="InterPro" id="IPR051839">
    <property type="entry name" value="RD_transcriptional_regulator"/>
</dbReference>
<keyword evidence="1" id="KW-0217">Developmental protein</keyword>
<evidence type="ECO:0000313" key="6">
    <source>
        <dbReference type="EMBL" id="BDE05151.1"/>
    </source>
</evidence>
<reference evidence="6 7" key="1">
    <citation type="journal article" date="2022" name="ISME Commun">
        <title>Vulcanimicrobium alpinus gen. nov. sp. nov., the first cultivated representative of the candidate phylum 'Eremiobacterota', is a metabolically versatile aerobic anoxygenic phototroph.</title>
        <authorList>
            <person name="Yabe S."/>
            <person name="Muto K."/>
            <person name="Abe K."/>
            <person name="Yokota A."/>
            <person name="Staudigel H."/>
            <person name="Tebo B.M."/>
        </authorList>
    </citation>
    <scope>NUCLEOTIDE SEQUENCE [LARGE SCALE GENOMIC DNA]</scope>
    <source>
        <strain evidence="6 7">WC8-2</strain>
    </source>
</reference>
<keyword evidence="4" id="KW-0804">Transcription</keyword>
<proteinExistence type="predicted"/>
<dbReference type="PANTHER" id="PTHR33215">
    <property type="entry name" value="PROTEIN DISTAL ANTENNA"/>
    <property type="match status" value="1"/>
</dbReference>
<dbReference type="KEGG" id="vab:WPS_04270"/>
<keyword evidence="2" id="KW-0597">Phosphoprotein</keyword>
<dbReference type="EMBL" id="AP025523">
    <property type="protein sequence ID" value="BDE05151.1"/>
    <property type="molecule type" value="Genomic_DNA"/>
</dbReference>
<dbReference type="SUPFAM" id="SSF46689">
    <property type="entry name" value="Homeodomain-like"/>
    <property type="match status" value="1"/>
</dbReference>
<dbReference type="InterPro" id="IPR007889">
    <property type="entry name" value="HTH_Psq"/>
</dbReference>
<name>A0AAN1XVF3_UNVUL</name>
<feature type="domain" description="HTH psq-type" evidence="5">
    <location>
        <begin position="1"/>
        <end position="52"/>
    </location>
</feature>
<sequence length="145" mass="16561">MGVKGRRTYTESFKADAIRMVTQGGKSVRQVARDLDLDSGSLHTWVRQQQKRSGDVAQAASTGPLEDEVRRLRKELARVTEERDILKKSDGVLRERKQVWYAFIRETRNTGRSFECATYWTFREPATMRGAAGRQAGESWFIASC</sequence>
<organism evidence="6 7">
    <name type="scientific">Vulcanimicrobium alpinum</name>
    <dbReference type="NCBI Taxonomy" id="3016050"/>
    <lineage>
        <taxon>Bacteria</taxon>
        <taxon>Bacillati</taxon>
        <taxon>Vulcanimicrobiota</taxon>
        <taxon>Vulcanimicrobiia</taxon>
        <taxon>Vulcanimicrobiales</taxon>
        <taxon>Vulcanimicrobiaceae</taxon>
        <taxon>Vulcanimicrobium</taxon>
    </lineage>
</organism>
<dbReference type="InterPro" id="IPR009057">
    <property type="entry name" value="Homeodomain-like_sf"/>
</dbReference>
<dbReference type="GO" id="GO:0004803">
    <property type="term" value="F:transposase activity"/>
    <property type="evidence" value="ECO:0007669"/>
    <property type="project" value="InterPro"/>
</dbReference>
<dbReference type="Gene3D" id="1.10.10.60">
    <property type="entry name" value="Homeodomain-like"/>
    <property type="match status" value="1"/>
</dbReference>
<evidence type="ECO:0000256" key="3">
    <source>
        <dbReference type="ARBA" id="ARBA00023015"/>
    </source>
</evidence>